<keyword evidence="1" id="KW-0472">Membrane</keyword>
<organism evidence="3 4">
    <name type="scientific">Oleispira antarctica</name>
    <dbReference type="NCBI Taxonomy" id="188908"/>
    <lineage>
        <taxon>Bacteria</taxon>
        <taxon>Pseudomonadati</taxon>
        <taxon>Pseudomonadota</taxon>
        <taxon>Gammaproteobacteria</taxon>
        <taxon>Oceanospirillales</taxon>
        <taxon>Oceanospirillaceae</taxon>
        <taxon>Oleispira</taxon>
    </lineage>
</organism>
<dbReference type="AlphaFoldDB" id="A0A1Y5HTK0"/>
<reference evidence="4" key="1">
    <citation type="journal article" date="2017" name="Proc. Natl. Acad. Sci. U.S.A.">
        <title>Simulation of Deepwater Horizon oil plume reveals substrate specialization within a complex community of hydrocarbon degraders.</title>
        <authorList>
            <person name="Hu P."/>
            <person name="Dubinsky E.A."/>
            <person name="Probst A.J."/>
            <person name="Wang J."/>
            <person name="Sieber C.M.K."/>
            <person name="Tom L.M."/>
            <person name="Gardinali P."/>
            <person name="Banfield J.F."/>
            <person name="Atlas R.M."/>
            <person name="Andersen G.L."/>
        </authorList>
    </citation>
    <scope>NUCLEOTIDE SEQUENCE [LARGE SCALE GENOMIC DNA]</scope>
</reference>
<name>A0A1Y5HTK0_OLEAN</name>
<dbReference type="PANTHER" id="PTHR42208:SF1">
    <property type="entry name" value="HEAVY METAL TRANSPORTER"/>
    <property type="match status" value="1"/>
</dbReference>
<keyword evidence="1" id="KW-1133">Transmembrane helix</keyword>
<feature type="transmembrane region" description="Helical" evidence="1">
    <location>
        <begin position="76"/>
        <end position="97"/>
    </location>
</feature>
<evidence type="ECO:0000313" key="3">
    <source>
        <dbReference type="EMBL" id="OUS40390.1"/>
    </source>
</evidence>
<feature type="transmembrane region" description="Helical" evidence="1">
    <location>
        <begin position="44"/>
        <end position="70"/>
    </location>
</feature>
<dbReference type="PANTHER" id="PTHR42208">
    <property type="entry name" value="HEAVY METAL TRANSPORTER-RELATED"/>
    <property type="match status" value="1"/>
</dbReference>
<feature type="transmembrane region" description="Helical" evidence="1">
    <location>
        <begin position="133"/>
        <end position="157"/>
    </location>
</feature>
<gene>
    <name evidence="3" type="ORF">A9R00_06250</name>
</gene>
<proteinExistence type="predicted"/>
<feature type="domain" description="Urease accessory protein UreH-like transmembrane" evidence="2">
    <location>
        <begin position="9"/>
        <end position="212"/>
    </location>
</feature>
<evidence type="ECO:0000259" key="2">
    <source>
        <dbReference type="Pfam" id="PF13386"/>
    </source>
</evidence>
<comment type="caution">
    <text evidence="3">The sequence shown here is derived from an EMBL/GenBank/DDBJ whole genome shotgun (WGS) entry which is preliminary data.</text>
</comment>
<dbReference type="EMBL" id="MABE01000353">
    <property type="protein sequence ID" value="OUS40390.1"/>
    <property type="molecule type" value="Genomic_DNA"/>
</dbReference>
<evidence type="ECO:0000256" key="1">
    <source>
        <dbReference type="SAM" id="Phobius"/>
    </source>
</evidence>
<sequence length="218" mass="23725">MIEPLSLITALLLGLMGASHCLVMCGGIAAAASSAGRGKTDLSFLLLFNLGRILSYTCAGLIVSLLGLWLADSHQLAQQVLRTISGVLLILMGFYIARWWMVLTRLETVGQLLWRYLQPLTRKLIPIRTRPQALALGLLWGWLPCGLIYSTLAWVAANAQPGLGALTMLCFGLGTLPGILAAGLFARQLNRFIQHKHFRQLAGILLMAYGSWTILAVL</sequence>
<dbReference type="Proteomes" id="UP000227088">
    <property type="component" value="Unassembled WGS sequence"/>
</dbReference>
<feature type="transmembrane region" description="Helical" evidence="1">
    <location>
        <begin position="198"/>
        <end position="217"/>
    </location>
</feature>
<feature type="transmembrane region" description="Helical" evidence="1">
    <location>
        <begin position="163"/>
        <end position="186"/>
    </location>
</feature>
<keyword evidence="1" id="KW-0812">Transmembrane</keyword>
<dbReference type="InterPro" id="IPR039447">
    <property type="entry name" value="UreH-like_TM_dom"/>
</dbReference>
<evidence type="ECO:0000313" key="4">
    <source>
        <dbReference type="Proteomes" id="UP000227088"/>
    </source>
</evidence>
<accession>A0A1Y5HTK0</accession>
<feature type="transmembrane region" description="Helical" evidence="1">
    <location>
        <begin position="6"/>
        <end position="32"/>
    </location>
</feature>
<dbReference type="Pfam" id="PF13386">
    <property type="entry name" value="DsbD_2"/>
    <property type="match status" value="1"/>
</dbReference>
<protein>
    <recommendedName>
        <fullName evidence="2">Urease accessory protein UreH-like transmembrane domain-containing protein</fullName>
    </recommendedName>
</protein>